<sequence>MMFTAQETNDESKTFLDYIHRQLIPFRFESLNLGNLWIARRVKATTAILVAIKKSKNETIPAHVYANLREFYFEIKKKK</sequence>
<dbReference type="EMBL" id="CAMXCS010000015">
    <property type="protein sequence ID" value="CAI3961517.1"/>
    <property type="molecule type" value="Genomic_DNA"/>
</dbReference>
<dbReference type="AlphaFoldDB" id="A0A9W4TS28"/>
<reference evidence="1" key="1">
    <citation type="submission" date="2022-10" db="EMBL/GenBank/DDBJ databases">
        <authorList>
            <person name="Botero Cardona J."/>
        </authorList>
    </citation>
    <scope>NUCLEOTIDE SEQUENCE</scope>
    <source>
        <strain evidence="1">LMG 31819</strain>
        <strain evidence="2">R-53529</strain>
    </source>
</reference>
<evidence type="ECO:0000313" key="2">
    <source>
        <dbReference type="EMBL" id="CAI3961517.1"/>
    </source>
</evidence>
<dbReference type="Proteomes" id="UP001154259">
    <property type="component" value="Unassembled WGS sequence"/>
</dbReference>
<dbReference type="RefSeq" id="WP_271790773.1">
    <property type="nucleotide sequence ID" value="NZ_CAMXCM010000015.1"/>
</dbReference>
<dbReference type="Proteomes" id="UP001154255">
    <property type="component" value="Unassembled WGS sequence"/>
</dbReference>
<evidence type="ECO:0000313" key="1">
    <source>
        <dbReference type="EMBL" id="CAI3959703.1"/>
    </source>
</evidence>
<name>A0A9W4TS28_9PROT</name>
<protein>
    <submittedName>
        <fullName evidence="1">Uncharacterized protein</fullName>
    </submittedName>
</protein>
<accession>A0A9W4TS28</accession>
<evidence type="ECO:0000313" key="3">
    <source>
        <dbReference type="Proteomes" id="UP001154255"/>
    </source>
</evidence>
<gene>
    <name evidence="2" type="ORF">R53529_LOCUS2360</name>
    <name evidence="1" type="ORF">R53530_LOCUS2356</name>
</gene>
<evidence type="ECO:0000313" key="4">
    <source>
        <dbReference type="Proteomes" id="UP001154259"/>
    </source>
</evidence>
<dbReference type="EMBL" id="CAMXCM010000015">
    <property type="protein sequence ID" value="CAI3959703.1"/>
    <property type="molecule type" value="Genomic_DNA"/>
</dbReference>
<keyword evidence="4" id="KW-1185">Reference proteome</keyword>
<organism evidence="1 3">
    <name type="scientific">Commensalibacter communis</name>
    <dbReference type="NCBI Taxonomy" id="2972786"/>
    <lineage>
        <taxon>Bacteria</taxon>
        <taxon>Pseudomonadati</taxon>
        <taxon>Pseudomonadota</taxon>
        <taxon>Alphaproteobacteria</taxon>
        <taxon>Acetobacterales</taxon>
        <taxon>Acetobacteraceae</taxon>
    </lineage>
</organism>
<comment type="caution">
    <text evidence="1">The sequence shown here is derived from an EMBL/GenBank/DDBJ whole genome shotgun (WGS) entry which is preliminary data.</text>
</comment>
<proteinExistence type="predicted"/>